<dbReference type="Pfam" id="PF00069">
    <property type="entry name" value="Pkinase"/>
    <property type="match status" value="1"/>
</dbReference>
<comment type="catalytic activity">
    <reaction evidence="9">
        <text>L-seryl-[protein] + ATP = O-phospho-L-seryl-[protein] + ADP + H(+)</text>
        <dbReference type="Rhea" id="RHEA:17989"/>
        <dbReference type="Rhea" id="RHEA-COMP:9863"/>
        <dbReference type="Rhea" id="RHEA-COMP:11604"/>
        <dbReference type="ChEBI" id="CHEBI:15378"/>
        <dbReference type="ChEBI" id="CHEBI:29999"/>
        <dbReference type="ChEBI" id="CHEBI:30616"/>
        <dbReference type="ChEBI" id="CHEBI:83421"/>
        <dbReference type="ChEBI" id="CHEBI:456216"/>
        <dbReference type="EC" id="2.7.11.1"/>
    </reaction>
</comment>
<name>A0A822ZW82_NELNU</name>
<dbReference type="EMBL" id="DUZY01000008">
    <property type="protein sequence ID" value="DAD49147.1"/>
    <property type="molecule type" value="Genomic_DNA"/>
</dbReference>
<proteinExistence type="predicted"/>
<evidence type="ECO:0000256" key="7">
    <source>
        <dbReference type="ARBA" id="ARBA00022840"/>
    </source>
</evidence>
<gene>
    <name evidence="12" type="ORF">HUJ06_019084</name>
</gene>
<keyword evidence="13" id="KW-1185">Reference proteome</keyword>
<dbReference type="GO" id="GO:0005524">
    <property type="term" value="F:ATP binding"/>
    <property type="evidence" value="ECO:0007669"/>
    <property type="project" value="UniProtKB-KW"/>
</dbReference>
<sequence length="700" mass="78493">MMRSTWRRIQDNTEDQGLVVVAIDTDKGSQHALRWAADHLISKGQIFVLLHVRKPPTIPTTTGKQVPLSEVNEEVASTFLQQFDLQTKEVFLPFQCYCNRRGLQCKEVIIDDTDVPKAIVDYVVEESVDKLVLGASSRNVLTSFFKGTDVSTAVSKAAPDFCSIYIISKGRISSVRPASHPNTTKRRPARKFESSGNFQSTKSDPNAASLQVKSDVQIGRGQEGEFSTRSYDGNMHKRINPEFLYPSTASCPNPGRTGIDQHLNYYQQDYVDVGVQKSHFSNLHQDPNAHIRSLDLSTFRKQKLSGGLNLHELSHQSTESYCSAESLEGEEAELGRLKHEFHPMMGVHNKAKDLDSWMAGKKGIGENFAEEMAGNEKERFKLAQGEDQAAQMEKMKVCDASPDFQYKRYTIVEIQKATNNFSDNLKIGEGGYGPVFKSTLDHTLVAIKILRSDADQGMKQFQQEVEVLSCIRHPNMVMLLGACPEYGCLIYEYMANGSLEDRLFCRNNTPPLTWQLRFKIAADIATGLLYLHQMKPEPLVHRDLKPANILLDTNFNSKIADVGLARLLPPSVAEAITQYRMTAAAGTFCYIDPEYQKTGLLGMKSDVYALGIILLQLITAQPPMGLAYNMEEAMDAGELEEMLDPRVNDWPMKETVEFAKLALKCCELRRKDRPDLGNVVLPVLNQLRDFACQSLPNLFL</sequence>
<dbReference type="Gene3D" id="3.40.50.620">
    <property type="entry name" value="HUPs"/>
    <property type="match status" value="1"/>
</dbReference>
<evidence type="ECO:0000256" key="2">
    <source>
        <dbReference type="ARBA" id="ARBA00022527"/>
    </source>
</evidence>
<dbReference type="PROSITE" id="PS00108">
    <property type="entry name" value="PROTEIN_KINASE_ST"/>
    <property type="match status" value="1"/>
</dbReference>
<keyword evidence="6" id="KW-0833">Ubl conjugation pathway</keyword>
<dbReference type="Gene3D" id="3.30.200.20">
    <property type="entry name" value="Phosphorylase Kinase, domain 1"/>
    <property type="match status" value="1"/>
</dbReference>
<feature type="compositionally biased region" description="Polar residues" evidence="10">
    <location>
        <begin position="194"/>
        <end position="210"/>
    </location>
</feature>
<dbReference type="InterPro" id="IPR051348">
    <property type="entry name" value="U-box_ubiquitin_ligases"/>
</dbReference>
<comment type="caution">
    <text evidence="12">The sequence shown here is derived from an EMBL/GenBank/DDBJ whole genome shotgun (WGS) entry which is preliminary data.</text>
</comment>
<keyword evidence="2" id="KW-0723">Serine/threonine-protein kinase</keyword>
<organism evidence="12 13">
    <name type="scientific">Nelumbo nucifera</name>
    <name type="common">Sacred lotus</name>
    <dbReference type="NCBI Taxonomy" id="4432"/>
    <lineage>
        <taxon>Eukaryota</taxon>
        <taxon>Viridiplantae</taxon>
        <taxon>Streptophyta</taxon>
        <taxon>Embryophyta</taxon>
        <taxon>Tracheophyta</taxon>
        <taxon>Spermatophyta</taxon>
        <taxon>Magnoliopsida</taxon>
        <taxon>Proteales</taxon>
        <taxon>Nelumbonaceae</taxon>
        <taxon>Nelumbo</taxon>
    </lineage>
</organism>
<evidence type="ECO:0000256" key="6">
    <source>
        <dbReference type="ARBA" id="ARBA00022786"/>
    </source>
</evidence>
<comment type="catalytic activity">
    <reaction evidence="1">
        <text>S-ubiquitinyl-[E2 ubiquitin-conjugating enzyme]-L-cysteine + [acceptor protein]-L-lysine = [E2 ubiquitin-conjugating enzyme]-L-cysteine + N(6)-ubiquitinyl-[acceptor protein]-L-lysine.</text>
        <dbReference type="EC" id="2.3.2.27"/>
    </reaction>
</comment>
<dbReference type="InterPro" id="IPR014729">
    <property type="entry name" value="Rossmann-like_a/b/a_fold"/>
</dbReference>
<dbReference type="CDD" id="cd01989">
    <property type="entry name" value="USP_STK_Ubox_N"/>
    <property type="match status" value="1"/>
</dbReference>
<evidence type="ECO:0000256" key="5">
    <source>
        <dbReference type="ARBA" id="ARBA00022777"/>
    </source>
</evidence>
<dbReference type="GO" id="GO:0004674">
    <property type="term" value="F:protein serine/threonine kinase activity"/>
    <property type="evidence" value="ECO:0007669"/>
    <property type="project" value="UniProtKB-KW"/>
</dbReference>
<dbReference type="FunFam" id="3.30.200.20:FF:000162">
    <property type="entry name" value="Adenine nucleotide alpha hydrolase-like domain kinase"/>
    <property type="match status" value="1"/>
</dbReference>
<feature type="domain" description="Protein kinase" evidence="11">
    <location>
        <begin position="421"/>
        <end position="684"/>
    </location>
</feature>
<accession>A0A822ZW82</accession>
<evidence type="ECO:0000256" key="4">
    <source>
        <dbReference type="ARBA" id="ARBA00022741"/>
    </source>
</evidence>
<protein>
    <recommendedName>
        <fullName evidence="11">Protein kinase domain-containing protein</fullName>
    </recommendedName>
</protein>
<comment type="catalytic activity">
    <reaction evidence="8">
        <text>L-threonyl-[protein] + ATP = O-phospho-L-threonyl-[protein] + ADP + H(+)</text>
        <dbReference type="Rhea" id="RHEA:46608"/>
        <dbReference type="Rhea" id="RHEA-COMP:11060"/>
        <dbReference type="Rhea" id="RHEA-COMP:11605"/>
        <dbReference type="ChEBI" id="CHEBI:15378"/>
        <dbReference type="ChEBI" id="CHEBI:30013"/>
        <dbReference type="ChEBI" id="CHEBI:30616"/>
        <dbReference type="ChEBI" id="CHEBI:61977"/>
        <dbReference type="ChEBI" id="CHEBI:456216"/>
        <dbReference type="EC" id="2.7.11.1"/>
    </reaction>
</comment>
<dbReference type="SUPFAM" id="SSF56112">
    <property type="entry name" value="Protein kinase-like (PK-like)"/>
    <property type="match status" value="1"/>
</dbReference>
<evidence type="ECO:0000256" key="3">
    <source>
        <dbReference type="ARBA" id="ARBA00022679"/>
    </source>
</evidence>
<dbReference type="SUPFAM" id="SSF52402">
    <property type="entry name" value="Adenine nucleotide alpha hydrolases-like"/>
    <property type="match status" value="1"/>
</dbReference>
<keyword evidence="7" id="KW-0067">ATP-binding</keyword>
<keyword evidence="4" id="KW-0547">Nucleotide-binding</keyword>
<dbReference type="Pfam" id="PF00582">
    <property type="entry name" value="Usp"/>
    <property type="match status" value="1"/>
</dbReference>
<dbReference type="InterPro" id="IPR008271">
    <property type="entry name" value="Ser/Thr_kinase_AS"/>
</dbReference>
<evidence type="ECO:0000313" key="13">
    <source>
        <dbReference type="Proteomes" id="UP000607653"/>
    </source>
</evidence>
<dbReference type="PROSITE" id="PS50011">
    <property type="entry name" value="PROTEIN_KINASE_DOM"/>
    <property type="match status" value="1"/>
</dbReference>
<evidence type="ECO:0000256" key="1">
    <source>
        <dbReference type="ARBA" id="ARBA00000900"/>
    </source>
</evidence>
<keyword evidence="3" id="KW-0808">Transferase</keyword>
<keyword evidence="5" id="KW-0418">Kinase</keyword>
<dbReference type="SMART" id="SM00220">
    <property type="entry name" value="S_TKc"/>
    <property type="match status" value="1"/>
</dbReference>
<evidence type="ECO:0000259" key="11">
    <source>
        <dbReference type="PROSITE" id="PS50011"/>
    </source>
</evidence>
<dbReference type="FunFam" id="1.10.510.10:FF:001023">
    <property type="entry name" value="Os07g0541700 protein"/>
    <property type="match status" value="1"/>
</dbReference>
<feature type="region of interest" description="Disordered" evidence="10">
    <location>
        <begin position="175"/>
        <end position="210"/>
    </location>
</feature>
<evidence type="ECO:0000256" key="8">
    <source>
        <dbReference type="ARBA" id="ARBA00047899"/>
    </source>
</evidence>
<dbReference type="GO" id="GO:0061630">
    <property type="term" value="F:ubiquitin protein ligase activity"/>
    <property type="evidence" value="ECO:0007669"/>
    <property type="project" value="UniProtKB-EC"/>
</dbReference>
<dbReference type="InterPro" id="IPR000719">
    <property type="entry name" value="Prot_kinase_dom"/>
</dbReference>
<dbReference type="AlphaFoldDB" id="A0A822ZW82"/>
<dbReference type="CDD" id="cd14066">
    <property type="entry name" value="STKc_IRAK"/>
    <property type="match status" value="1"/>
</dbReference>
<evidence type="ECO:0000313" key="12">
    <source>
        <dbReference type="EMBL" id="DAD49147.1"/>
    </source>
</evidence>
<dbReference type="Proteomes" id="UP000607653">
    <property type="component" value="Unassembled WGS sequence"/>
</dbReference>
<evidence type="ECO:0000256" key="9">
    <source>
        <dbReference type="ARBA" id="ARBA00048679"/>
    </source>
</evidence>
<dbReference type="Gene3D" id="1.10.510.10">
    <property type="entry name" value="Transferase(Phosphotransferase) domain 1"/>
    <property type="match status" value="1"/>
</dbReference>
<dbReference type="InterPro" id="IPR006016">
    <property type="entry name" value="UspA"/>
</dbReference>
<dbReference type="PANTHER" id="PTHR45647">
    <property type="entry name" value="OS02G0152300 PROTEIN"/>
    <property type="match status" value="1"/>
</dbReference>
<dbReference type="InterPro" id="IPR011009">
    <property type="entry name" value="Kinase-like_dom_sf"/>
</dbReference>
<dbReference type="PANTHER" id="PTHR45647:SF139">
    <property type="entry name" value="OS02G0152300 PROTEIN"/>
    <property type="match status" value="1"/>
</dbReference>
<evidence type="ECO:0000256" key="10">
    <source>
        <dbReference type="SAM" id="MobiDB-lite"/>
    </source>
</evidence>
<reference evidence="12 13" key="1">
    <citation type="journal article" date="2020" name="Mol. Biol. Evol.">
        <title>Distinct Expression and Methylation Patterns for Genes with Different Fates following a Single Whole-Genome Duplication in Flowering Plants.</title>
        <authorList>
            <person name="Shi T."/>
            <person name="Rahmani R.S."/>
            <person name="Gugger P.F."/>
            <person name="Wang M."/>
            <person name="Li H."/>
            <person name="Zhang Y."/>
            <person name="Li Z."/>
            <person name="Wang Q."/>
            <person name="Van de Peer Y."/>
            <person name="Marchal K."/>
            <person name="Chen J."/>
        </authorList>
    </citation>
    <scope>NUCLEOTIDE SEQUENCE [LARGE SCALE GENOMIC DNA]</scope>
    <source>
        <tissue evidence="12">Leaf</tissue>
    </source>
</reference>